<evidence type="ECO:0000256" key="6">
    <source>
        <dbReference type="SAM" id="MobiDB-lite"/>
    </source>
</evidence>
<feature type="domain" description="Rhodopsin" evidence="8">
    <location>
        <begin position="61"/>
        <end position="306"/>
    </location>
</feature>
<feature type="region of interest" description="Disordered" evidence="6">
    <location>
        <begin position="337"/>
        <end position="371"/>
    </location>
</feature>
<organism evidence="9 10">
    <name type="scientific">Pyricularia oryzae</name>
    <name type="common">Rice blast fungus</name>
    <name type="synonym">Magnaporthe oryzae</name>
    <dbReference type="NCBI Taxonomy" id="318829"/>
    <lineage>
        <taxon>Eukaryota</taxon>
        <taxon>Fungi</taxon>
        <taxon>Dikarya</taxon>
        <taxon>Ascomycota</taxon>
        <taxon>Pezizomycotina</taxon>
        <taxon>Sordariomycetes</taxon>
        <taxon>Sordariomycetidae</taxon>
        <taxon>Magnaporthales</taxon>
        <taxon>Pyriculariaceae</taxon>
        <taxon>Pyricularia</taxon>
    </lineage>
</organism>
<gene>
    <name evidence="9" type="ORF">PoMZ_02900</name>
</gene>
<dbReference type="Proteomes" id="UP000294847">
    <property type="component" value="Chromosome 3"/>
</dbReference>
<evidence type="ECO:0000313" key="10">
    <source>
        <dbReference type="Proteomes" id="UP000294847"/>
    </source>
</evidence>
<feature type="transmembrane region" description="Helical" evidence="7">
    <location>
        <begin position="44"/>
        <end position="65"/>
    </location>
</feature>
<protein>
    <recommendedName>
        <fullName evidence="8">Rhodopsin domain-containing protein</fullName>
    </recommendedName>
</protein>
<keyword evidence="3 7" id="KW-1133">Transmembrane helix</keyword>
<evidence type="ECO:0000313" key="9">
    <source>
        <dbReference type="EMBL" id="QBZ57962.1"/>
    </source>
</evidence>
<feature type="transmembrane region" description="Helical" evidence="7">
    <location>
        <begin position="241"/>
        <end position="262"/>
    </location>
</feature>
<dbReference type="EMBL" id="CP034206">
    <property type="protein sequence ID" value="QBZ57962.1"/>
    <property type="molecule type" value="Genomic_DNA"/>
</dbReference>
<feature type="transmembrane region" description="Helical" evidence="7">
    <location>
        <begin position="126"/>
        <end position="148"/>
    </location>
</feature>
<dbReference type="Pfam" id="PF20684">
    <property type="entry name" value="Fung_rhodopsin"/>
    <property type="match status" value="1"/>
</dbReference>
<feature type="transmembrane region" description="Helical" evidence="7">
    <location>
        <begin position="160"/>
        <end position="180"/>
    </location>
</feature>
<feature type="compositionally biased region" description="Polar residues" evidence="6">
    <location>
        <begin position="353"/>
        <end position="362"/>
    </location>
</feature>
<dbReference type="InterPro" id="IPR049326">
    <property type="entry name" value="Rhodopsin_dom_fungi"/>
</dbReference>
<dbReference type="AlphaFoldDB" id="A0A4P7N8G5"/>
<feature type="transmembrane region" description="Helical" evidence="7">
    <location>
        <begin position="282"/>
        <end position="304"/>
    </location>
</feature>
<evidence type="ECO:0000256" key="4">
    <source>
        <dbReference type="ARBA" id="ARBA00023136"/>
    </source>
</evidence>
<dbReference type="GO" id="GO:0016020">
    <property type="term" value="C:membrane"/>
    <property type="evidence" value="ECO:0007669"/>
    <property type="project" value="UniProtKB-SubCell"/>
</dbReference>
<evidence type="ECO:0000256" key="2">
    <source>
        <dbReference type="ARBA" id="ARBA00022692"/>
    </source>
</evidence>
<feature type="compositionally biased region" description="Polar residues" evidence="6">
    <location>
        <begin position="1"/>
        <end position="12"/>
    </location>
</feature>
<reference evidence="9 10" key="1">
    <citation type="journal article" date="2019" name="Mol. Biol. Evol.">
        <title>Blast fungal genomes show frequent chromosomal changes, gene gains and losses, and effector gene turnover.</title>
        <authorList>
            <person name="Gomez Luciano L.B."/>
            <person name="Jason Tsai I."/>
            <person name="Chuma I."/>
            <person name="Tosa Y."/>
            <person name="Chen Y.H."/>
            <person name="Li J.Y."/>
            <person name="Li M.Y."/>
            <person name="Jade Lu M.Y."/>
            <person name="Nakayashiki H."/>
            <person name="Li W.H."/>
        </authorList>
    </citation>
    <scope>NUCLEOTIDE SEQUENCE [LARGE SCALE GENOMIC DNA]</scope>
    <source>
        <strain evidence="9">MZ5-1-6</strain>
    </source>
</reference>
<comment type="similarity">
    <text evidence="5">Belongs to the SAT4 family.</text>
</comment>
<feature type="compositionally biased region" description="Gly residues" evidence="6">
    <location>
        <begin position="340"/>
        <end position="350"/>
    </location>
</feature>
<dbReference type="PANTHER" id="PTHR33048:SF167">
    <property type="entry name" value="INTEGRAL MEMBRANE PROTEIN"/>
    <property type="match status" value="1"/>
</dbReference>
<dbReference type="InterPro" id="IPR052337">
    <property type="entry name" value="SAT4-like"/>
</dbReference>
<dbReference type="PANTHER" id="PTHR33048">
    <property type="entry name" value="PTH11-LIKE INTEGRAL MEMBRANE PROTEIN (AFU_ORTHOLOGUE AFUA_5G11245)"/>
    <property type="match status" value="1"/>
</dbReference>
<feature type="compositionally biased region" description="Low complexity" evidence="6">
    <location>
        <begin position="414"/>
        <end position="424"/>
    </location>
</feature>
<feature type="region of interest" description="Disordered" evidence="6">
    <location>
        <begin position="1"/>
        <end position="33"/>
    </location>
</feature>
<evidence type="ECO:0000256" key="5">
    <source>
        <dbReference type="ARBA" id="ARBA00038359"/>
    </source>
</evidence>
<name>A0A4P7N8G5_PYROR</name>
<accession>A0A4P7N8G5</accession>
<feature type="transmembrane region" description="Helical" evidence="7">
    <location>
        <begin position="85"/>
        <end position="106"/>
    </location>
</feature>
<evidence type="ECO:0000259" key="8">
    <source>
        <dbReference type="Pfam" id="PF20684"/>
    </source>
</evidence>
<proteinExistence type="inferred from homology"/>
<feature type="transmembrane region" description="Helical" evidence="7">
    <location>
        <begin position="209"/>
        <end position="229"/>
    </location>
</feature>
<sequence length="484" mass="51858">MSDAANGSTGATPPQDGSGAGGPPPPFKVYLPGERTDENRGGEILAICVVLTILAIGITVLRVWVRRKFLSKLSLDDYSMVMATVAFQITLIAMTGTVFAQVFNGAGRHIEYIPPPVVIRGLHYNFASQPLCLIALGFARVSVSFFLIRLANSRKYKWILWFLIGLTVVLTVVGVFQTLFQCRPMAFVWDKSIPGGECVSTEYLVYSSYVSSSLSCASDFALASLPILMLRNVQMNSRVKLAVIGILSLGFFTVAAGVIKTVSLTKWGLQGDYLWDTGDITIWYTAEIAVAIIAGSIPCLKPLFKRILETTRRYGSSARTAPPGYVCSCGKPAPSYAQGSGSGSRGGGIVGSKQLSNNTIGSSGKKRHTKLADPYGAEDYGSFEMQVSPAGTNGYRPHTRDLEAAAGIGAVNANDGGNSSSNDNSRNKRTTRMVPTLTVNETTVTGGRDSDEEIILQGTDGIVRTTHISMSVDDVKEKSVKDMV</sequence>
<evidence type="ECO:0000256" key="3">
    <source>
        <dbReference type="ARBA" id="ARBA00022989"/>
    </source>
</evidence>
<feature type="region of interest" description="Disordered" evidence="6">
    <location>
        <begin position="410"/>
        <end position="430"/>
    </location>
</feature>
<comment type="subcellular location">
    <subcellularLocation>
        <location evidence="1">Membrane</location>
        <topology evidence="1">Multi-pass membrane protein</topology>
    </subcellularLocation>
</comment>
<keyword evidence="2 7" id="KW-0812">Transmembrane</keyword>
<evidence type="ECO:0000256" key="1">
    <source>
        <dbReference type="ARBA" id="ARBA00004141"/>
    </source>
</evidence>
<keyword evidence="4 7" id="KW-0472">Membrane</keyword>
<evidence type="ECO:0000256" key="7">
    <source>
        <dbReference type="SAM" id="Phobius"/>
    </source>
</evidence>